<comment type="caution">
    <text evidence="1">The sequence shown here is derived from an EMBL/GenBank/DDBJ whole genome shotgun (WGS) entry which is preliminary data.</text>
</comment>
<proteinExistence type="predicted"/>
<dbReference type="AlphaFoldDB" id="A0A812QHF2"/>
<keyword evidence="2" id="KW-1185">Reference proteome</keyword>
<reference evidence="1" key="1">
    <citation type="submission" date="2021-02" db="EMBL/GenBank/DDBJ databases">
        <authorList>
            <person name="Dougan E. K."/>
            <person name="Rhodes N."/>
            <person name="Thang M."/>
            <person name="Chan C."/>
        </authorList>
    </citation>
    <scope>NUCLEOTIDE SEQUENCE</scope>
</reference>
<evidence type="ECO:0000313" key="1">
    <source>
        <dbReference type="EMBL" id="CAE7373380.1"/>
    </source>
</evidence>
<evidence type="ECO:0000313" key="2">
    <source>
        <dbReference type="Proteomes" id="UP000604046"/>
    </source>
</evidence>
<protein>
    <submittedName>
        <fullName evidence="1">Uncharacterized protein</fullName>
    </submittedName>
</protein>
<dbReference type="EMBL" id="CAJNDS010002208">
    <property type="protein sequence ID" value="CAE7373380.1"/>
    <property type="molecule type" value="Genomic_DNA"/>
</dbReference>
<organism evidence="1 2">
    <name type="scientific">Symbiodinium natans</name>
    <dbReference type="NCBI Taxonomy" id="878477"/>
    <lineage>
        <taxon>Eukaryota</taxon>
        <taxon>Sar</taxon>
        <taxon>Alveolata</taxon>
        <taxon>Dinophyceae</taxon>
        <taxon>Suessiales</taxon>
        <taxon>Symbiodiniaceae</taxon>
        <taxon>Symbiodinium</taxon>
    </lineage>
</organism>
<accession>A0A812QHF2</accession>
<dbReference type="Proteomes" id="UP000604046">
    <property type="component" value="Unassembled WGS sequence"/>
</dbReference>
<sequence>MFRAIRGEDWANVRALWKVGGSVPIHLHYVETLPLEDMLLLLVFNCLLVAHWAGECRARFLCQEKGSPMDSKKYLMQESLKASRLRSLYCENGFVVWARKFVEYLKMFSTKRSSRKDMDRLVDCSPDIAYNGQVLNTTMILAATSVSECFIDDAAEALQRLSRKFGSEFLACQYSKLAALASAAKRWATETLTAVEVLSFVLLLMADDLEAGAPSGLKGTKSVGRSSLTVRPCATCEVTWLQGYALLVIMLFFGGPGSTCKANGMACHSCGSSWLRLALEKCRMWHSLVRTLHQDPAFEDCGLFQQLAGLGCCKSHHVEGEARMKLQAWFDVSEGKKDKELREGRAAEVKQNVLASLQASLGSESLRSRRSSASLSSTAAQQKVAILAKAKEFRDQHIRFECYGSTASISDCLEKVEASWRSPGELNKAHRVFVLSTALLFDNSPQPWVAGGTWTKSYMAEYKALLQFMKEEASADGDASLHFSGAFSGTSIEAGFVFGQRDRNSSSVRGAFRACRPGA</sequence>
<gene>
    <name evidence="1" type="ORF">SNAT2548_LOCUS20400</name>
</gene>
<name>A0A812QHF2_9DINO</name>